<evidence type="ECO:0000313" key="1">
    <source>
        <dbReference type="EMBL" id="KAG0572534.1"/>
    </source>
</evidence>
<sequence length="79" mass="9511">MDSAGSLMVQWHNFKMVAHRRTRARKEKKVLRMNYQNTPAPVYLDYLTYKLRPFTVDNYIIKWKVEQFKCIGDTLWRGG</sequence>
<evidence type="ECO:0000313" key="2">
    <source>
        <dbReference type="Proteomes" id="UP000822688"/>
    </source>
</evidence>
<name>A0A8T0HNU4_CERPU</name>
<proteinExistence type="predicted"/>
<reference evidence="1" key="1">
    <citation type="submission" date="2020-06" db="EMBL/GenBank/DDBJ databases">
        <title>WGS assembly of Ceratodon purpureus strain R40.</title>
        <authorList>
            <person name="Carey S.B."/>
            <person name="Jenkins J."/>
            <person name="Shu S."/>
            <person name="Lovell J.T."/>
            <person name="Sreedasyam A."/>
            <person name="Maumus F."/>
            <person name="Tiley G.P."/>
            <person name="Fernandez-Pozo N."/>
            <person name="Barry K."/>
            <person name="Chen C."/>
            <person name="Wang M."/>
            <person name="Lipzen A."/>
            <person name="Daum C."/>
            <person name="Saski C.A."/>
            <person name="Payton A.C."/>
            <person name="Mcbreen J.C."/>
            <person name="Conrad R.E."/>
            <person name="Kollar L.M."/>
            <person name="Olsson S."/>
            <person name="Huttunen S."/>
            <person name="Landis J.B."/>
            <person name="Wickett N.J."/>
            <person name="Johnson M.G."/>
            <person name="Rensing S.A."/>
            <person name="Grimwood J."/>
            <person name="Schmutz J."/>
            <person name="Mcdaniel S.F."/>
        </authorList>
    </citation>
    <scope>NUCLEOTIDE SEQUENCE</scope>
    <source>
        <strain evidence="1">R40</strain>
    </source>
</reference>
<comment type="caution">
    <text evidence="1">The sequence shown here is derived from an EMBL/GenBank/DDBJ whole genome shotgun (WGS) entry which is preliminary data.</text>
</comment>
<keyword evidence="2" id="KW-1185">Reference proteome</keyword>
<dbReference type="AlphaFoldDB" id="A0A8T0HNU4"/>
<dbReference type="Proteomes" id="UP000822688">
    <property type="component" value="Chromosome V"/>
</dbReference>
<dbReference type="EMBL" id="CM026426">
    <property type="protein sequence ID" value="KAG0572534.1"/>
    <property type="molecule type" value="Genomic_DNA"/>
</dbReference>
<gene>
    <name evidence="1" type="ORF">KC19_VG103300</name>
</gene>
<accession>A0A8T0HNU4</accession>
<protein>
    <submittedName>
        <fullName evidence="1">Uncharacterized protein</fullName>
    </submittedName>
</protein>
<organism evidence="1 2">
    <name type="scientific">Ceratodon purpureus</name>
    <name type="common">Fire moss</name>
    <name type="synonym">Dicranum purpureum</name>
    <dbReference type="NCBI Taxonomy" id="3225"/>
    <lineage>
        <taxon>Eukaryota</taxon>
        <taxon>Viridiplantae</taxon>
        <taxon>Streptophyta</taxon>
        <taxon>Embryophyta</taxon>
        <taxon>Bryophyta</taxon>
        <taxon>Bryophytina</taxon>
        <taxon>Bryopsida</taxon>
        <taxon>Dicranidae</taxon>
        <taxon>Pseudoditrichales</taxon>
        <taxon>Ditrichaceae</taxon>
        <taxon>Ceratodon</taxon>
    </lineage>
</organism>